<keyword evidence="1" id="KW-0472">Membrane</keyword>
<organism evidence="3 4">
    <name type="scientific">Paenibacillus typhae</name>
    <dbReference type="NCBI Taxonomy" id="1174501"/>
    <lineage>
        <taxon>Bacteria</taxon>
        <taxon>Bacillati</taxon>
        <taxon>Bacillota</taxon>
        <taxon>Bacilli</taxon>
        <taxon>Bacillales</taxon>
        <taxon>Paenibacillaceae</taxon>
        <taxon>Paenibacillus</taxon>
    </lineage>
</organism>
<dbReference type="STRING" id="1174501.SAMN05216192_11845"/>
<evidence type="ECO:0000313" key="4">
    <source>
        <dbReference type="Proteomes" id="UP000199050"/>
    </source>
</evidence>
<gene>
    <name evidence="3" type="ORF">SAMN05216192_11845</name>
</gene>
<dbReference type="RefSeq" id="WP_090715610.1">
    <property type="nucleotide sequence ID" value="NZ_CBCSKY010000018.1"/>
</dbReference>
<keyword evidence="1" id="KW-1133">Transmembrane helix</keyword>
<dbReference type="Proteomes" id="UP000199050">
    <property type="component" value="Unassembled WGS sequence"/>
</dbReference>
<dbReference type="AlphaFoldDB" id="A0A1G8U7T9"/>
<feature type="signal peptide" evidence="2">
    <location>
        <begin position="1"/>
        <end position="28"/>
    </location>
</feature>
<name>A0A1G8U7T9_9BACL</name>
<keyword evidence="1" id="KW-0812">Transmembrane</keyword>
<evidence type="ECO:0000256" key="2">
    <source>
        <dbReference type="SAM" id="SignalP"/>
    </source>
</evidence>
<feature type="transmembrane region" description="Helical" evidence="1">
    <location>
        <begin position="490"/>
        <end position="513"/>
    </location>
</feature>
<protein>
    <submittedName>
        <fullName evidence="3">Uncharacterized protein YdaL</fullName>
    </submittedName>
</protein>
<keyword evidence="2" id="KW-0732">Signal</keyword>
<dbReference type="EMBL" id="FNDX01000018">
    <property type="protein sequence ID" value="SDJ49694.1"/>
    <property type="molecule type" value="Genomic_DNA"/>
</dbReference>
<accession>A0A1G8U7T9</accession>
<keyword evidence="4" id="KW-1185">Reference proteome</keyword>
<evidence type="ECO:0000256" key="1">
    <source>
        <dbReference type="SAM" id="Phobius"/>
    </source>
</evidence>
<dbReference type="OrthoDB" id="1779709at2"/>
<sequence length="519" mass="56729">MSRRSPGLLLPLLLMLAVLLQPSAPAKAAAPQTAAPQPGVLLLYDSLAAGTPREGNVRELERLLAAYSVQVTVVSLDHYEQGMMEAYARVITVINDPVLTASASFEADVDRYRGQYLHIGYNPPARLQQTLQLSAGLIEEGSGGLSAGDFRLPGIQLQQVPYIAAGRAEKTYGSLTLPGTYGKVPYAMNSGSYTYAPYLDAGYAGRLAIAYVLKDWLGAAAAAGPYLVIKEIYPFSDLSLLEKLAGRLYDAGIPFIASVRPVFSNTDFPAMQRYLDALKVVQSKNGSILVNAPVVMPSINSSDHTLGDKMNSFINLLAENGIAPLGMGADLYWTYDKEYSSAGMRFFDSVVLFPDENVIHMEKTNVSAAFTSSLYSMTPEFMADLTHEGKAMPQLPVSTAVTLNLPEDEAGMEVLLETVDAYWISFADYKQAVHKTVTDSYTVTSADGVLRVNGEALNVDYVPKAVSSDFQYKEEQYQSFKGLFNVQNQFFIVVIIIALLFFGGLLTVGYRLYRRKYLK</sequence>
<evidence type="ECO:0000313" key="3">
    <source>
        <dbReference type="EMBL" id="SDJ49694.1"/>
    </source>
</evidence>
<proteinExistence type="predicted"/>
<reference evidence="4" key="1">
    <citation type="submission" date="2016-10" db="EMBL/GenBank/DDBJ databases">
        <authorList>
            <person name="Varghese N."/>
            <person name="Submissions S."/>
        </authorList>
    </citation>
    <scope>NUCLEOTIDE SEQUENCE [LARGE SCALE GENOMIC DNA]</scope>
    <source>
        <strain evidence="4">CGMCC 1.11012</strain>
    </source>
</reference>
<feature type="chain" id="PRO_5011557777" evidence="2">
    <location>
        <begin position="29"/>
        <end position="519"/>
    </location>
</feature>